<feature type="transmembrane region" description="Helical" evidence="8">
    <location>
        <begin position="206"/>
        <end position="224"/>
    </location>
</feature>
<feature type="transmembrane region" description="Helical" evidence="8">
    <location>
        <begin position="259"/>
        <end position="277"/>
    </location>
</feature>
<evidence type="ECO:0000256" key="2">
    <source>
        <dbReference type="ARBA" id="ARBA00010100"/>
    </source>
</evidence>
<sequence>MPEVAVAAAYLQPIAPVGGSVAWSALVAVLPLLSMLVLLAVFRVKSHAAAAAALVVALVLAVVVYEMPPLSAVSAGLEGAAFGVFPIMWTVLGAVWVYRLTVESGHFDVLTRAFARVSPDPRILTIVIAFLFGALLEAVAGFGTPIVVSTVVLIGAGLPPVRAAAAALLANSVVTPLGVMGTPILTMSKVSEIPVEEIGPVVARQVCLLAVFVPLLLVAVVGGARGVRQVWPAALVVGVAFGSAQFLCASYLAVGLSNIAAAAAGLLALLVLLRVWTPQSVAARRAPERAYDTPRHTVEAFAPYALIVVVFLLTRTGPIEAVLAHTTVPFSWPGLDVRTASGDVPAAETFTFNPLTAPGTLVFAAGLVSIAVLRVQVGDAARCLAAAVVQLRWSFATVTAVLALAYVMNLSGQTATIGQFLAGAGAAFALLSPLLGWLGVVVTGSNTASNAMFGNLQVSAAQQAGSNPTVLVAGNMAGGSAGTPIALQNLALVSSVKGLAGRDGLLLRRLWPISLAAVALLAVLVWLQTTDVLSWMVV</sequence>
<dbReference type="Proteomes" id="UP001331936">
    <property type="component" value="Unassembled WGS sequence"/>
</dbReference>
<organism evidence="9 10">
    <name type="scientific">Rhodococcus chondri</name>
    <dbReference type="NCBI Taxonomy" id="3065941"/>
    <lineage>
        <taxon>Bacteria</taxon>
        <taxon>Bacillati</taxon>
        <taxon>Actinomycetota</taxon>
        <taxon>Actinomycetes</taxon>
        <taxon>Mycobacteriales</taxon>
        <taxon>Nocardiaceae</taxon>
        <taxon>Rhodococcus</taxon>
    </lineage>
</organism>
<reference evidence="9 10" key="1">
    <citation type="submission" date="2023-08" db="EMBL/GenBank/DDBJ databases">
        <authorList>
            <person name="Girao M."/>
            <person name="Carvalho M.F."/>
        </authorList>
    </citation>
    <scope>NUCLEOTIDE SEQUENCE [LARGE SCALE GENOMIC DNA]</scope>
    <source>
        <strain evidence="9 10">CC-R104</strain>
    </source>
</reference>
<feature type="transmembrane region" description="Helical" evidence="8">
    <location>
        <begin position="385"/>
        <end position="408"/>
    </location>
</feature>
<keyword evidence="3 8" id="KW-0813">Transport</keyword>
<evidence type="ECO:0000313" key="10">
    <source>
        <dbReference type="Proteomes" id="UP001331936"/>
    </source>
</evidence>
<feature type="transmembrane region" description="Helical" evidence="8">
    <location>
        <begin position="510"/>
        <end position="529"/>
    </location>
</feature>
<feature type="transmembrane region" description="Helical" evidence="8">
    <location>
        <begin position="20"/>
        <end position="42"/>
    </location>
</feature>
<evidence type="ECO:0000256" key="8">
    <source>
        <dbReference type="RuleBase" id="RU365092"/>
    </source>
</evidence>
<dbReference type="PANTHER" id="PTHR30003">
    <property type="entry name" value="L-LACTATE PERMEASE"/>
    <property type="match status" value="1"/>
</dbReference>
<dbReference type="InterPro" id="IPR003804">
    <property type="entry name" value="Lactate_perm"/>
</dbReference>
<accession>A0ABU7JVS2</accession>
<evidence type="ECO:0000256" key="3">
    <source>
        <dbReference type="ARBA" id="ARBA00022448"/>
    </source>
</evidence>
<feature type="transmembrane region" description="Helical" evidence="8">
    <location>
        <begin position="230"/>
        <end position="252"/>
    </location>
</feature>
<dbReference type="Pfam" id="PF02652">
    <property type="entry name" value="Lactate_perm"/>
    <property type="match status" value="1"/>
</dbReference>
<comment type="function">
    <text evidence="8">Uptake of L-lactate across the membrane. Can also transport D-lactate and glycolate.</text>
</comment>
<evidence type="ECO:0000256" key="1">
    <source>
        <dbReference type="ARBA" id="ARBA00004651"/>
    </source>
</evidence>
<keyword evidence="10" id="KW-1185">Reference proteome</keyword>
<feature type="transmembrane region" description="Helical" evidence="8">
    <location>
        <begin position="49"/>
        <end position="68"/>
    </location>
</feature>
<keyword evidence="5 8" id="KW-0812">Transmembrane</keyword>
<keyword evidence="7 8" id="KW-0472">Membrane</keyword>
<keyword evidence="4 8" id="KW-1003">Cell membrane</keyword>
<comment type="similarity">
    <text evidence="2 8">Belongs to the lactate permease family.</text>
</comment>
<evidence type="ECO:0000256" key="4">
    <source>
        <dbReference type="ARBA" id="ARBA00022475"/>
    </source>
</evidence>
<protein>
    <recommendedName>
        <fullName evidence="8">L-lactate permease</fullName>
    </recommendedName>
</protein>
<feature type="transmembrane region" description="Helical" evidence="8">
    <location>
        <begin position="355"/>
        <end position="373"/>
    </location>
</feature>
<dbReference type="NCBIfam" id="TIGR00795">
    <property type="entry name" value="lctP"/>
    <property type="match status" value="1"/>
</dbReference>
<keyword evidence="6 8" id="KW-1133">Transmembrane helix</keyword>
<feature type="transmembrane region" description="Helical" evidence="8">
    <location>
        <begin position="123"/>
        <end position="143"/>
    </location>
</feature>
<evidence type="ECO:0000313" key="9">
    <source>
        <dbReference type="EMBL" id="MEE2033940.1"/>
    </source>
</evidence>
<dbReference type="PANTHER" id="PTHR30003:SF0">
    <property type="entry name" value="GLYCOLATE PERMEASE GLCA-RELATED"/>
    <property type="match status" value="1"/>
</dbReference>
<gene>
    <name evidence="9" type="ORF">Q8814_17780</name>
</gene>
<evidence type="ECO:0000256" key="6">
    <source>
        <dbReference type="ARBA" id="ARBA00022989"/>
    </source>
</evidence>
<comment type="caution">
    <text evidence="9">The sequence shown here is derived from an EMBL/GenBank/DDBJ whole genome shotgun (WGS) entry which is preliminary data.</text>
</comment>
<comment type="subcellular location">
    <subcellularLocation>
        <location evidence="1 8">Cell membrane</location>
        <topology evidence="1 8">Multi-pass membrane protein</topology>
    </subcellularLocation>
</comment>
<evidence type="ECO:0000256" key="5">
    <source>
        <dbReference type="ARBA" id="ARBA00022692"/>
    </source>
</evidence>
<proteinExistence type="inferred from homology"/>
<evidence type="ECO:0000256" key="7">
    <source>
        <dbReference type="ARBA" id="ARBA00023136"/>
    </source>
</evidence>
<feature type="transmembrane region" description="Helical" evidence="8">
    <location>
        <begin position="420"/>
        <end position="442"/>
    </location>
</feature>
<dbReference type="EMBL" id="JAUZMZ010000109">
    <property type="protein sequence ID" value="MEE2033940.1"/>
    <property type="molecule type" value="Genomic_DNA"/>
</dbReference>
<feature type="transmembrane region" description="Helical" evidence="8">
    <location>
        <begin position="163"/>
        <end position="185"/>
    </location>
</feature>
<dbReference type="RefSeq" id="WP_330153332.1">
    <property type="nucleotide sequence ID" value="NZ_JAUZMZ010000109.1"/>
</dbReference>
<name>A0ABU7JVS2_9NOCA</name>
<feature type="transmembrane region" description="Helical" evidence="8">
    <location>
        <begin position="80"/>
        <end position="102"/>
    </location>
</feature>